<dbReference type="Gene3D" id="1.25.40.20">
    <property type="entry name" value="Ankyrin repeat-containing domain"/>
    <property type="match status" value="2"/>
</dbReference>
<feature type="repeat" description="ANK" evidence="3">
    <location>
        <begin position="166"/>
        <end position="196"/>
    </location>
</feature>
<keyword evidence="2 3" id="KW-0040">ANK repeat</keyword>
<dbReference type="GO" id="GO:0035556">
    <property type="term" value="P:intracellular signal transduction"/>
    <property type="evidence" value="ECO:0007669"/>
    <property type="project" value="InterPro"/>
</dbReference>
<dbReference type="Pfam" id="PF12796">
    <property type="entry name" value="Ank_2"/>
    <property type="match status" value="2"/>
</dbReference>
<dbReference type="PANTHER" id="PTHR24126:SF14">
    <property type="entry name" value="ANK_REP_REGION DOMAIN-CONTAINING PROTEIN"/>
    <property type="match status" value="1"/>
</dbReference>
<evidence type="ECO:0000313" key="6">
    <source>
        <dbReference type="Proteomes" id="UP001374579"/>
    </source>
</evidence>
<evidence type="ECO:0000256" key="3">
    <source>
        <dbReference type="PROSITE-ProRule" id="PRU00023"/>
    </source>
</evidence>
<dbReference type="InterPro" id="IPR036770">
    <property type="entry name" value="Ankyrin_rpt-contain_sf"/>
</dbReference>
<dbReference type="Pfam" id="PF13637">
    <property type="entry name" value="Ank_4"/>
    <property type="match status" value="1"/>
</dbReference>
<dbReference type="PANTHER" id="PTHR24126">
    <property type="entry name" value="ANKYRIN REPEAT, PH AND SEC7 DOMAIN CONTAINING PROTEIN SECG-RELATED"/>
    <property type="match status" value="1"/>
</dbReference>
<accession>A0AAN9BL75</accession>
<organism evidence="5 6">
    <name type="scientific">Littorina saxatilis</name>
    <dbReference type="NCBI Taxonomy" id="31220"/>
    <lineage>
        <taxon>Eukaryota</taxon>
        <taxon>Metazoa</taxon>
        <taxon>Spiralia</taxon>
        <taxon>Lophotrochozoa</taxon>
        <taxon>Mollusca</taxon>
        <taxon>Gastropoda</taxon>
        <taxon>Caenogastropoda</taxon>
        <taxon>Littorinimorpha</taxon>
        <taxon>Littorinoidea</taxon>
        <taxon>Littorinidae</taxon>
        <taxon>Littorina</taxon>
    </lineage>
</organism>
<protein>
    <recommendedName>
        <fullName evidence="4">SOCS box domain-containing protein</fullName>
    </recommendedName>
</protein>
<evidence type="ECO:0000256" key="2">
    <source>
        <dbReference type="ARBA" id="ARBA00023043"/>
    </source>
</evidence>
<feature type="repeat" description="ANK" evidence="3">
    <location>
        <begin position="100"/>
        <end position="132"/>
    </location>
</feature>
<keyword evidence="1" id="KW-0677">Repeat</keyword>
<comment type="caution">
    <text evidence="5">The sequence shown here is derived from an EMBL/GenBank/DDBJ whole genome shotgun (WGS) entry which is preliminary data.</text>
</comment>
<dbReference type="InterPro" id="IPR002110">
    <property type="entry name" value="Ankyrin_rpt"/>
</dbReference>
<dbReference type="Gene3D" id="1.10.750.20">
    <property type="entry name" value="SOCS box"/>
    <property type="match status" value="1"/>
</dbReference>
<proteinExistence type="predicted"/>
<dbReference type="SMART" id="SM00248">
    <property type="entry name" value="ANK"/>
    <property type="match status" value="8"/>
</dbReference>
<dbReference type="SUPFAM" id="SSF48403">
    <property type="entry name" value="Ankyrin repeat"/>
    <property type="match status" value="1"/>
</dbReference>
<dbReference type="SMART" id="SM00969">
    <property type="entry name" value="SOCS_box"/>
    <property type="match status" value="1"/>
</dbReference>
<dbReference type="Pfam" id="PF07525">
    <property type="entry name" value="SOCS_box"/>
    <property type="match status" value="1"/>
</dbReference>
<dbReference type="SUPFAM" id="SSF158235">
    <property type="entry name" value="SOCS box-like"/>
    <property type="match status" value="1"/>
</dbReference>
<dbReference type="PROSITE" id="PS50297">
    <property type="entry name" value="ANK_REP_REGION"/>
    <property type="match status" value="4"/>
</dbReference>
<reference evidence="5 6" key="1">
    <citation type="submission" date="2024-02" db="EMBL/GenBank/DDBJ databases">
        <title>Chromosome-scale genome assembly of the rough periwinkle Littorina saxatilis.</title>
        <authorList>
            <person name="De Jode A."/>
            <person name="Faria R."/>
            <person name="Formenti G."/>
            <person name="Sims Y."/>
            <person name="Smith T.P."/>
            <person name="Tracey A."/>
            <person name="Wood J.M.D."/>
            <person name="Zagrodzka Z.B."/>
            <person name="Johannesson K."/>
            <person name="Butlin R.K."/>
            <person name="Leder E.H."/>
        </authorList>
    </citation>
    <scope>NUCLEOTIDE SEQUENCE [LARGE SCALE GENOMIC DNA]</scope>
    <source>
        <strain evidence="5">Snail1</strain>
        <tissue evidence="5">Muscle</tissue>
    </source>
</reference>
<sequence length="408" mass="44811">MTSLLEAVRTKSTRLISIYLAVPQALAPSELHQSLFLAAQLGHVEVLHALMGAGVEVGEARDSSQNTPLHVAISHNQPAATKLLAKVGPRNLVDLRSASGKITPCHLAARLGYEECLRVLIEYGASINVKDGTGCTPLILAVRGKRYGVFQLLLESGCAVDVQDASGRTALHYASQTATGVKLLLDKGADLNIRDEDGATPLFAAAAEGLSNVVRTLTATGRCDVNLAQYDTGRTPLHLLAYKGHAECIPDLIDAGADVNLYDKQQRSALWYAVSNGRVDVVKLLLRANSQVDTFCCPDCFTDEACPVRLAFSKGLVKVLKLFILTGYDMVHLRECLSQPEAEKLFSQADLDHWLLRARDVMSLRCTCRMWIRHHLGYHMYHDLQELPVPPSVRDFLFLKELDDEEEE</sequence>
<evidence type="ECO:0000313" key="5">
    <source>
        <dbReference type="EMBL" id="KAK7107617.1"/>
    </source>
</evidence>
<dbReference type="InterPro" id="IPR036036">
    <property type="entry name" value="SOCS_box-like_dom_sf"/>
</dbReference>
<feature type="repeat" description="ANK" evidence="3">
    <location>
        <begin position="232"/>
        <end position="264"/>
    </location>
</feature>
<feature type="repeat" description="ANK" evidence="3">
    <location>
        <begin position="133"/>
        <end position="165"/>
    </location>
</feature>
<evidence type="ECO:0000259" key="4">
    <source>
        <dbReference type="PROSITE" id="PS50225"/>
    </source>
</evidence>
<evidence type="ECO:0000256" key="1">
    <source>
        <dbReference type="ARBA" id="ARBA00022737"/>
    </source>
</evidence>
<gene>
    <name evidence="5" type="ORF">V1264_015510</name>
</gene>
<dbReference type="PROSITE" id="PS50088">
    <property type="entry name" value="ANK_REPEAT"/>
    <property type="match status" value="4"/>
</dbReference>
<name>A0AAN9BL75_9CAEN</name>
<keyword evidence="6" id="KW-1185">Reference proteome</keyword>
<dbReference type="Proteomes" id="UP001374579">
    <property type="component" value="Unassembled WGS sequence"/>
</dbReference>
<dbReference type="PROSITE" id="PS50225">
    <property type="entry name" value="SOCS"/>
    <property type="match status" value="1"/>
</dbReference>
<dbReference type="EMBL" id="JBAMIC010000004">
    <property type="protein sequence ID" value="KAK7107617.1"/>
    <property type="molecule type" value="Genomic_DNA"/>
</dbReference>
<feature type="domain" description="SOCS box" evidence="4">
    <location>
        <begin position="350"/>
        <end position="397"/>
    </location>
</feature>
<dbReference type="AlphaFoldDB" id="A0AAN9BL75"/>
<dbReference type="InterPro" id="IPR001496">
    <property type="entry name" value="SOCS_box"/>
</dbReference>
<dbReference type="CDD" id="cd03587">
    <property type="entry name" value="SOCS"/>
    <property type="match status" value="1"/>
</dbReference>